<dbReference type="PANTHER" id="PTHR38036:SF1">
    <property type="entry name" value="UPF0250 PROTEIN YBED"/>
    <property type="match status" value="1"/>
</dbReference>
<comment type="similarity">
    <text evidence="1 2">Belongs to the UPF0250 family.</text>
</comment>
<evidence type="ECO:0000313" key="4">
    <source>
        <dbReference type="Proteomes" id="UP000054785"/>
    </source>
</evidence>
<dbReference type="Pfam" id="PF04359">
    <property type="entry name" value="DUF493"/>
    <property type="match status" value="1"/>
</dbReference>
<dbReference type="Proteomes" id="UP000054785">
    <property type="component" value="Unassembled WGS sequence"/>
</dbReference>
<evidence type="ECO:0000256" key="1">
    <source>
        <dbReference type="ARBA" id="ARBA00008460"/>
    </source>
</evidence>
<keyword evidence="4" id="KW-1185">Reference proteome</keyword>
<comment type="caution">
    <text evidence="3">The sequence shown here is derived from an EMBL/GenBank/DDBJ whole genome shotgun (WGS) entry which is preliminary data.</text>
</comment>
<dbReference type="PANTHER" id="PTHR38036">
    <property type="entry name" value="UPF0250 PROTEIN YBED"/>
    <property type="match status" value="1"/>
</dbReference>
<dbReference type="EMBL" id="LNYC01000005">
    <property type="protein sequence ID" value="KTD04223.1"/>
    <property type="molecule type" value="Genomic_DNA"/>
</dbReference>
<dbReference type="RefSeq" id="WP_028387081.1">
    <property type="nucleotide sequence ID" value="NZ_CAAAHN010000001.1"/>
</dbReference>
<protein>
    <recommendedName>
        <fullName evidence="2">UPF0250 protein Lgee_0253</fullName>
    </recommendedName>
</protein>
<dbReference type="HAMAP" id="MF_00659">
    <property type="entry name" value="UPF0250"/>
    <property type="match status" value="1"/>
</dbReference>
<organism evidence="3 4">
    <name type="scientific">Legionella geestiana</name>
    <dbReference type="NCBI Taxonomy" id="45065"/>
    <lineage>
        <taxon>Bacteria</taxon>
        <taxon>Pseudomonadati</taxon>
        <taxon>Pseudomonadota</taxon>
        <taxon>Gammaproteobacteria</taxon>
        <taxon>Legionellales</taxon>
        <taxon>Legionellaceae</taxon>
        <taxon>Legionella</taxon>
    </lineage>
</organism>
<dbReference type="PATRIC" id="fig|45065.4.peg.269"/>
<dbReference type="Gene3D" id="3.30.70.260">
    <property type="match status" value="1"/>
</dbReference>
<dbReference type="SUPFAM" id="SSF117991">
    <property type="entry name" value="YbeD/HP0495-like"/>
    <property type="match status" value="1"/>
</dbReference>
<sequence>MTDKETLLSFPCDFPIKIMGKATDAFLMDITRIVKHHFPAVDEASFRLQPSREKNYLSVTVTVPATSQEGLDALYEELTQYPDVRMVL</sequence>
<dbReference type="GO" id="GO:0005829">
    <property type="term" value="C:cytosol"/>
    <property type="evidence" value="ECO:0007669"/>
    <property type="project" value="TreeGrafter"/>
</dbReference>
<name>A0A0W0U8X7_9GAMM</name>
<dbReference type="AlphaFoldDB" id="A0A0W0U8X7"/>
<accession>A0A0W0U8X7</accession>
<evidence type="ECO:0000313" key="3">
    <source>
        <dbReference type="EMBL" id="KTD04223.1"/>
    </source>
</evidence>
<evidence type="ECO:0000256" key="2">
    <source>
        <dbReference type="HAMAP-Rule" id="MF_00659"/>
    </source>
</evidence>
<gene>
    <name evidence="3" type="ORF">Lgee_0253</name>
</gene>
<dbReference type="OrthoDB" id="9793424at2"/>
<dbReference type="InterPro" id="IPR007454">
    <property type="entry name" value="UPF0250_YbeD-like"/>
</dbReference>
<dbReference type="InterPro" id="IPR027471">
    <property type="entry name" value="YbeD-like_sf"/>
</dbReference>
<reference evidence="3 4" key="1">
    <citation type="submission" date="2015-11" db="EMBL/GenBank/DDBJ databases">
        <title>Genomic analysis of 38 Legionella species identifies large and diverse effector repertoires.</title>
        <authorList>
            <person name="Burstein D."/>
            <person name="Amaro F."/>
            <person name="Zusman T."/>
            <person name="Lifshitz Z."/>
            <person name="Cohen O."/>
            <person name="Gilbert J.A."/>
            <person name="Pupko T."/>
            <person name="Shuman H.A."/>
            <person name="Segal G."/>
        </authorList>
    </citation>
    <scope>NUCLEOTIDE SEQUENCE [LARGE SCALE GENOMIC DNA]</scope>
    <source>
        <strain evidence="3 4">ATCC 49504</strain>
    </source>
</reference>
<proteinExistence type="inferred from homology"/>
<dbReference type="STRING" id="45065.Lgee_0253"/>